<dbReference type="Pfam" id="PF04390">
    <property type="entry name" value="LptE"/>
    <property type="match status" value="1"/>
</dbReference>
<sequence length="167" mass="18305">MWSARRGFLILLAAGVVAGCTVRPLYAPDASGQSVQEELRAVEVEMPTTRPEQVFRNSLLFGLQDGETVSPQYRLEYTLALNSSSVGIETVTGVPTAYQLSGHLRYRLFDISTGQQVLGAVLNTVASYDRSSQAFAKLRAERDAEDRVAETLAGILKTRLASYFARN</sequence>
<reference evidence="1 2" key="1">
    <citation type="submission" date="2023-07" db="EMBL/GenBank/DDBJ databases">
        <title>Genomic Encyclopedia of Type Strains, Phase IV (KMG-IV): sequencing the most valuable type-strain genomes for metagenomic binning, comparative biology and taxonomic classification.</title>
        <authorList>
            <person name="Goeker M."/>
        </authorList>
    </citation>
    <scope>NUCLEOTIDE SEQUENCE [LARGE SCALE GENOMIC DNA]</scope>
    <source>
        <strain evidence="1 2">DSM 11549</strain>
    </source>
</reference>
<dbReference type="InterPro" id="IPR007485">
    <property type="entry name" value="LPS_assembly_LptE"/>
</dbReference>
<protein>
    <submittedName>
        <fullName evidence="1">LPS-assembly lipoprotein</fullName>
    </submittedName>
</protein>
<dbReference type="EMBL" id="JAUSUK010000001">
    <property type="protein sequence ID" value="MDQ0325435.1"/>
    <property type="molecule type" value="Genomic_DNA"/>
</dbReference>
<name>A0ABU0C4M1_9BRAD</name>
<accession>A0ABU0C4M1</accession>
<dbReference type="Gene3D" id="3.30.160.150">
    <property type="entry name" value="Lipoprotein like domain"/>
    <property type="match status" value="1"/>
</dbReference>
<dbReference type="PROSITE" id="PS51257">
    <property type="entry name" value="PROKAR_LIPOPROTEIN"/>
    <property type="match status" value="1"/>
</dbReference>
<gene>
    <name evidence="1" type="ORF">J2R99_001284</name>
</gene>
<comment type="caution">
    <text evidence="1">The sequence shown here is derived from an EMBL/GenBank/DDBJ whole genome shotgun (WGS) entry which is preliminary data.</text>
</comment>
<evidence type="ECO:0000313" key="1">
    <source>
        <dbReference type="EMBL" id="MDQ0325435.1"/>
    </source>
</evidence>
<dbReference type="RefSeq" id="WP_307153625.1">
    <property type="nucleotide sequence ID" value="NZ_JAUSUK010000001.1"/>
</dbReference>
<keyword evidence="2" id="KW-1185">Reference proteome</keyword>
<organism evidence="1 2">
    <name type="scientific">Rhodopseudomonas julia</name>
    <dbReference type="NCBI Taxonomy" id="200617"/>
    <lineage>
        <taxon>Bacteria</taxon>
        <taxon>Pseudomonadati</taxon>
        <taxon>Pseudomonadota</taxon>
        <taxon>Alphaproteobacteria</taxon>
        <taxon>Hyphomicrobiales</taxon>
        <taxon>Nitrobacteraceae</taxon>
        <taxon>Rhodopseudomonas</taxon>
    </lineage>
</organism>
<evidence type="ECO:0000313" key="2">
    <source>
        <dbReference type="Proteomes" id="UP001230253"/>
    </source>
</evidence>
<dbReference type="Proteomes" id="UP001230253">
    <property type="component" value="Unassembled WGS sequence"/>
</dbReference>
<keyword evidence="1" id="KW-0449">Lipoprotein</keyword>
<proteinExistence type="predicted"/>